<keyword evidence="1" id="KW-0677">Repeat</keyword>
<dbReference type="PRINTS" id="PR01415">
    <property type="entry name" value="ANKYRIN"/>
</dbReference>
<dbReference type="PROSITE" id="PS50297">
    <property type="entry name" value="ANK_REP_REGION"/>
    <property type="match status" value="3"/>
</dbReference>
<feature type="repeat" description="ANK" evidence="3">
    <location>
        <begin position="241"/>
        <end position="273"/>
    </location>
</feature>
<keyword evidence="2 3" id="KW-0040">ANK repeat</keyword>
<organism evidence="4">
    <name type="scientific">Fusarium acuminatum CS5907</name>
    <dbReference type="NCBI Taxonomy" id="1318461"/>
    <lineage>
        <taxon>Eukaryota</taxon>
        <taxon>Fungi</taxon>
        <taxon>Dikarya</taxon>
        <taxon>Ascomycota</taxon>
        <taxon>Pezizomycotina</taxon>
        <taxon>Sordariomycetes</taxon>
        <taxon>Hypocreomycetidae</taxon>
        <taxon>Hypocreales</taxon>
        <taxon>Nectriaceae</taxon>
        <taxon>Fusarium</taxon>
        <taxon>Fusarium tricinctum species complex</taxon>
    </lineage>
</organism>
<accession>A0A096PFA4</accession>
<feature type="repeat" description="ANK" evidence="3">
    <location>
        <begin position="173"/>
        <end position="205"/>
    </location>
</feature>
<dbReference type="Pfam" id="PF12796">
    <property type="entry name" value="Ank_2"/>
    <property type="match status" value="1"/>
</dbReference>
<dbReference type="AlphaFoldDB" id="A0A096PFA4"/>
<protein>
    <submittedName>
        <fullName evidence="4">WGS project CBMG000000000 data, contig CS5907-c001130</fullName>
    </submittedName>
</protein>
<dbReference type="InterPro" id="IPR002110">
    <property type="entry name" value="Ankyrin_rpt"/>
</dbReference>
<feature type="repeat" description="ANK" evidence="3">
    <location>
        <begin position="207"/>
        <end position="240"/>
    </location>
</feature>
<dbReference type="InterPro" id="IPR036770">
    <property type="entry name" value="Ankyrin_rpt-contain_sf"/>
</dbReference>
<comment type="caution">
    <text evidence="4">The sequence shown here is derived from an EMBL/GenBank/DDBJ whole genome shotgun (WGS) entry which is preliminary data.</text>
</comment>
<dbReference type="PANTHER" id="PTHR24198">
    <property type="entry name" value="ANKYRIN REPEAT AND PROTEIN KINASE DOMAIN-CONTAINING PROTEIN"/>
    <property type="match status" value="1"/>
</dbReference>
<dbReference type="SUPFAM" id="SSF48403">
    <property type="entry name" value="Ankyrin repeat"/>
    <property type="match status" value="1"/>
</dbReference>
<evidence type="ECO:0000256" key="2">
    <source>
        <dbReference type="ARBA" id="ARBA00023043"/>
    </source>
</evidence>
<dbReference type="EMBL" id="CBMG010001128">
    <property type="protein sequence ID" value="CEG03507.1"/>
    <property type="molecule type" value="Genomic_DNA"/>
</dbReference>
<dbReference type="SMART" id="SM00248">
    <property type="entry name" value="ANK"/>
    <property type="match status" value="3"/>
</dbReference>
<name>A0A096PFA4_9HYPO</name>
<evidence type="ECO:0000256" key="1">
    <source>
        <dbReference type="ARBA" id="ARBA00022737"/>
    </source>
</evidence>
<dbReference type="PROSITE" id="PS50088">
    <property type="entry name" value="ANK_REPEAT"/>
    <property type="match status" value="3"/>
</dbReference>
<evidence type="ECO:0000256" key="3">
    <source>
        <dbReference type="PROSITE-ProRule" id="PRU00023"/>
    </source>
</evidence>
<dbReference type="Gene3D" id="1.25.40.20">
    <property type="entry name" value="Ankyrin repeat-containing domain"/>
    <property type="match status" value="2"/>
</dbReference>
<evidence type="ECO:0000313" key="4">
    <source>
        <dbReference type="EMBL" id="CEG03507.1"/>
    </source>
</evidence>
<dbReference type="PANTHER" id="PTHR24198:SF165">
    <property type="entry name" value="ANKYRIN REPEAT-CONTAINING PROTEIN-RELATED"/>
    <property type="match status" value="1"/>
</dbReference>
<proteinExistence type="predicted"/>
<sequence length="274" mass="30986">MSVVVNIDYTSQSIYDLDLEDDEGFKRRLRSWCGLFVSIHQGSIYFLHQTAREFLLADLASPTTVSSELHWHHSITTRHAHAVLAELCVLYLNFLNSNVSLLTDMDEEAGHSVDRHPFLDYSAKIWGAHFRKASFIDDATIILFALRICDSGSKSYSVCFRIYWKTTGMSTTKYFTDLMLASYYGHRVIVKLLLEKGAEIEAKDSKHGRTPLSWAAENRHEAIVKLLLATEGVNVNSTDRNGQTPLWGAIGKGREAVVRLLLDKGADMETRDKQ</sequence>
<gene>
    <name evidence="4" type="ORF">BN851_0063270</name>
</gene>
<reference evidence="4" key="1">
    <citation type="submission" date="2013-05" db="EMBL/GenBank/DDBJ databases">
        <title>Draft genome sequences of six wheat associated Fusarium spp. isolates.</title>
        <authorList>
            <person name="Moolhuijzen P.M."/>
            <person name="Manners J.M."/>
            <person name="Wilcox S."/>
            <person name="Bellgard M.I."/>
            <person name="Gardiner D.M."/>
        </authorList>
    </citation>
    <scope>NUCLEOTIDE SEQUENCE</scope>
    <source>
        <strain evidence="4">CS5907</strain>
        <strain evidence="4">CS5907</strain>
    </source>
</reference>